<name>A0A437QM73_9GAMM</name>
<protein>
    <submittedName>
        <fullName evidence="1">Sigma-70 family RNA polymerase sigma factor</fullName>
    </submittedName>
</protein>
<keyword evidence="2" id="KW-1185">Reference proteome</keyword>
<organism evidence="1 2">
    <name type="scientific">Rheinheimera riviphila</name>
    <dbReference type="NCBI Taxonomy" id="1834037"/>
    <lineage>
        <taxon>Bacteria</taxon>
        <taxon>Pseudomonadati</taxon>
        <taxon>Pseudomonadota</taxon>
        <taxon>Gammaproteobacteria</taxon>
        <taxon>Chromatiales</taxon>
        <taxon>Chromatiaceae</taxon>
        <taxon>Rheinheimera</taxon>
    </lineage>
</organism>
<comment type="caution">
    <text evidence="1">The sequence shown here is derived from an EMBL/GenBank/DDBJ whole genome shotgun (WGS) entry which is preliminary data.</text>
</comment>
<dbReference type="Proteomes" id="UP000283077">
    <property type="component" value="Unassembled WGS sequence"/>
</dbReference>
<sequence length="75" mass="8491">MRTYLDVFRLCFEDQLSYRQIALAFGIGRSTVTELIARFNSHNLAWPLSAEVSLAALDQALLPGSDYQTKRVLLD</sequence>
<reference evidence="1 2" key="1">
    <citation type="submission" date="2019-01" db="EMBL/GenBank/DDBJ databases">
        <authorList>
            <person name="Chen W.-M."/>
        </authorList>
    </citation>
    <scope>NUCLEOTIDE SEQUENCE [LARGE SCALE GENOMIC DNA]</scope>
    <source>
        <strain evidence="1 2">KYPC3</strain>
    </source>
</reference>
<evidence type="ECO:0000313" key="2">
    <source>
        <dbReference type="Proteomes" id="UP000283077"/>
    </source>
</evidence>
<evidence type="ECO:0000313" key="1">
    <source>
        <dbReference type="EMBL" id="RVU35624.1"/>
    </source>
</evidence>
<gene>
    <name evidence="1" type="ORF">EOE67_13605</name>
</gene>
<dbReference type="RefSeq" id="WP_127699824.1">
    <property type="nucleotide sequence ID" value="NZ_SACS01000014.1"/>
</dbReference>
<dbReference type="OrthoDB" id="2065409at2"/>
<proteinExistence type="predicted"/>
<accession>A0A437QM73</accession>
<dbReference type="AlphaFoldDB" id="A0A437QM73"/>
<dbReference type="EMBL" id="SACS01000014">
    <property type="protein sequence ID" value="RVU35624.1"/>
    <property type="molecule type" value="Genomic_DNA"/>
</dbReference>
<dbReference type="Gene3D" id="1.10.10.60">
    <property type="entry name" value="Homeodomain-like"/>
    <property type="match status" value="1"/>
</dbReference>